<dbReference type="FunFam" id="1.25.40.10:FF:000063">
    <property type="entry name" value="Pre-mRNA processing factor 39"/>
    <property type="match status" value="1"/>
</dbReference>
<evidence type="ECO:0000256" key="2">
    <source>
        <dbReference type="ARBA" id="ARBA00004123"/>
    </source>
</evidence>
<protein>
    <recommendedName>
        <fullName evidence="8">Pre-mRNA-processing factor 39</fullName>
    </recommendedName>
    <alternativeName>
        <fullName evidence="9">PRP39 homolog</fullName>
    </alternativeName>
</protein>
<keyword evidence="4" id="KW-0677">Repeat</keyword>
<keyword evidence="3" id="KW-0507">mRNA processing</keyword>
<feature type="region of interest" description="Disordered" evidence="10">
    <location>
        <begin position="1"/>
        <end position="93"/>
    </location>
</feature>
<name>A0A6P7FRI4_DIAVI</name>
<reference evidence="11" key="1">
    <citation type="submission" date="2025-08" db="UniProtKB">
        <authorList>
            <consortium name="RefSeq"/>
        </authorList>
    </citation>
    <scope>IDENTIFICATION</scope>
    <source>
        <tissue evidence="11">Whole insect</tissue>
    </source>
</reference>
<feature type="compositionally biased region" description="Pro residues" evidence="10">
    <location>
        <begin position="1116"/>
        <end position="1126"/>
    </location>
</feature>
<comment type="similarity">
    <text evidence="7">Belongs to the PRP39 family.</text>
</comment>
<evidence type="ECO:0000256" key="3">
    <source>
        <dbReference type="ARBA" id="ARBA00022664"/>
    </source>
</evidence>
<evidence type="ECO:0000256" key="6">
    <source>
        <dbReference type="ARBA" id="ARBA00023242"/>
    </source>
</evidence>
<evidence type="ECO:0000256" key="10">
    <source>
        <dbReference type="SAM" id="MobiDB-lite"/>
    </source>
</evidence>
<evidence type="ECO:0000256" key="1">
    <source>
        <dbReference type="ARBA" id="ARBA00003777"/>
    </source>
</evidence>
<feature type="compositionally biased region" description="Basic and acidic residues" evidence="10">
    <location>
        <begin position="1072"/>
        <end position="1086"/>
    </location>
</feature>
<dbReference type="GO" id="GO:0030627">
    <property type="term" value="F:pre-mRNA 5'-splice site binding"/>
    <property type="evidence" value="ECO:0007669"/>
    <property type="project" value="TreeGrafter"/>
</dbReference>
<dbReference type="SMART" id="SM00386">
    <property type="entry name" value="HAT"/>
    <property type="match status" value="6"/>
</dbReference>
<feature type="compositionally biased region" description="Basic and acidic residues" evidence="10">
    <location>
        <begin position="165"/>
        <end position="405"/>
    </location>
</feature>
<feature type="compositionally biased region" description="Basic and acidic residues" evidence="10">
    <location>
        <begin position="112"/>
        <end position="133"/>
    </location>
</feature>
<comment type="function">
    <text evidence="1">Involved in pre-mRNA splicing.</text>
</comment>
<feature type="compositionally biased region" description="Basic and acidic residues" evidence="10">
    <location>
        <begin position="68"/>
        <end position="93"/>
    </location>
</feature>
<dbReference type="PANTHER" id="PTHR17204">
    <property type="entry name" value="PRE-MRNA PROCESSING PROTEIN PRP39-RELATED"/>
    <property type="match status" value="1"/>
</dbReference>
<dbReference type="Pfam" id="PF23240">
    <property type="entry name" value="HAT_PRP39_N"/>
    <property type="match status" value="1"/>
</dbReference>
<dbReference type="GO" id="GO:0005685">
    <property type="term" value="C:U1 snRNP"/>
    <property type="evidence" value="ECO:0007669"/>
    <property type="project" value="TreeGrafter"/>
</dbReference>
<evidence type="ECO:0000256" key="7">
    <source>
        <dbReference type="ARBA" id="ARBA00038019"/>
    </source>
</evidence>
<feature type="compositionally biased region" description="Polar residues" evidence="10">
    <location>
        <begin position="1"/>
        <end position="22"/>
    </location>
</feature>
<evidence type="ECO:0000256" key="4">
    <source>
        <dbReference type="ARBA" id="ARBA00022737"/>
    </source>
</evidence>
<dbReference type="GO" id="GO:0000395">
    <property type="term" value="P:mRNA 5'-splice site recognition"/>
    <property type="evidence" value="ECO:0007669"/>
    <property type="project" value="TreeGrafter"/>
</dbReference>
<dbReference type="SUPFAM" id="SSF48452">
    <property type="entry name" value="TPR-like"/>
    <property type="match status" value="2"/>
</dbReference>
<comment type="subcellular location">
    <subcellularLocation>
        <location evidence="2">Nucleus</location>
    </subcellularLocation>
</comment>
<gene>
    <name evidence="11" type="primary">LOC114330354</name>
</gene>
<feature type="compositionally biased region" description="Low complexity" evidence="10">
    <location>
        <begin position="1127"/>
        <end position="1158"/>
    </location>
</feature>
<evidence type="ECO:0000256" key="5">
    <source>
        <dbReference type="ARBA" id="ARBA00023187"/>
    </source>
</evidence>
<feature type="compositionally biased region" description="Acidic residues" evidence="10">
    <location>
        <begin position="448"/>
        <end position="457"/>
    </location>
</feature>
<evidence type="ECO:0000256" key="8">
    <source>
        <dbReference type="ARBA" id="ARBA00067962"/>
    </source>
</evidence>
<feature type="region of interest" description="Disordered" evidence="10">
    <location>
        <begin position="1072"/>
        <end position="1162"/>
    </location>
</feature>
<feature type="compositionally biased region" description="Basic and acidic residues" evidence="10">
    <location>
        <begin position="141"/>
        <end position="153"/>
    </location>
</feature>
<dbReference type="Gene3D" id="1.25.40.10">
    <property type="entry name" value="Tetratricopeptide repeat domain"/>
    <property type="match status" value="2"/>
</dbReference>
<dbReference type="InterPro" id="IPR059164">
    <property type="entry name" value="HAT_PRP39_C"/>
</dbReference>
<feature type="compositionally biased region" description="Basic and acidic residues" evidence="10">
    <location>
        <begin position="527"/>
        <end position="549"/>
    </location>
</feature>
<feature type="compositionally biased region" description="Acidic residues" evidence="10">
    <location>
        <begin position="46"/>
        <end position="56"/>
    </location>
</feature>
<evidence type="ECO:0000256" key="9">
    <source>
        <dbReference type="ARBA" id="ARBA00080852"/>
    </source>
</evidence>
<dbReference type="InterPro" id="IPR011990">
    <property type="entry name" value="TPR-like_helical_dom_sf"/>
</dbReference>
<dbReference type="GO" id="GO:0000243">
    <property type="term" value="C:commitment complex"/>
    <property type="evidence" value="ECO:0007669"/>
    <property type="project" value="TreeGrafter"/>
</dbReference>
<accession>A0A6P7FRI4</accession>
<dbReference type="GO" id="GO:0071004">
    <property type="term" value="C:U2-type prespliceosome"/>
    <property type="evidence" value="ECO:0007669"/>
    <property type="project" value="TreeGrafter"/>
</dbReference>
<feature type="compositionally biased region" description="Basic and acidic residues" evidence="10">
    <location>
        <begin position="412"/>
        <end position="447"/>
    </location>
</feature>
<dbReference type="Pfam" id="PF23241">
    <property type="entry name" value="HAT_PRP39_C"/>
    <property type="match status" value="1"/>
</dbReference>
<dbReference type="AlphaFoldDB" id="A0A6P7FRI4"/>
<evidence type="ECO:0000313" key="11">
    <source>
        <dbReference type="RefSeq" id="XP_028135480.1"/>
    </source>
</evidence>
<dbReference type="FunCoup" id="A0A6P7FRI4">
    <property type="interactions" value="1890"/>
</dbReference>
<proteinExistence type="inferred from homology"/>
<dbReference type="InParanoid" id="A0A6P7FRI4"/>
<sequence length="1178" mass="135453">MEETEASTGRKTRSSAAKTTPAVTKKEKPGPLSRKTRKKVVLMEVEVSDEEVDETVQEPVTETMETTEESKQSENRIDAEKVNGKENKPKSIDDQVILNDVTVFCEMQTENNKTEDTEKMEVDGDLEIKKTEDNVSSQQTDESKVKSSEKLDTKPNVSEPEVEEPAEKKIKLEEKPADTDSNKKEVEKESENDAIKTNKGCSEEELKTESEKNEKESKDVKEKTEEETEKKQDVAKVEETDAKVKENTDAKVEDAKVENTDSKVEENTDAKVEDAKVENTDSKVEENTDAKVEDANVENTDSKVEENTDAKLENTDAKVEENTDAKVEENTDAKVEEKVNKEEIKEEEKVKENTTEKSEMECEESKEVKEKENKVEEKEIKEVTTEDKSEKEDEKSENQNKKGDEESLVGDAESKGDLTKVEQKEAINTEGKQDTEKETFDKQKADPDTENISEDELPVVQAVKVPEAEEVSDEELPGPKRAELPADTEVVSEDELPTVKNDSKKESNKRKLATDYDPGSPTSENEAPSKKPSLDSSAEKDKEEKPKPKKLPELDKYWKAVNDDPTDFTGWTYLLQYVDQENDMEAAREAYDAFLSHYPYCYGYWRKYADYEKRKGNKKKCEEVFERGLKAIPLSVDLWIHYLTYVKVTRTDDEEFIRSQFERAVTSCGLEFRSDRLWDSYIKWESEAKRLQKVTAIYDRLLGTPTQGYTTHFENFQEHISNNAPNKVVDVDEFFALRKEVRQQLKHEITDTPPADNDAPPGDEDQTKVISSDEETKILRERIISIRRKLHKNTVTAVTARWNYEEAIKRPYFHVKPLERCQLKNWQDYLDYETEQGDRVRIIVLFERCLIACALYEEFWLKFVHYLENLRDHELQPKIRDVYERACTIHHLKKPNLHLQWAIFEEGVDNMSRAAEILVNLEKSVPNVLQIAYRRINLERRRGDHEKCCQLFEHYINSTKNKIIASSISIKYSRFACFMMKDVEKAQTILKTAIAKDPNNPRLYLQLVDVTLQKGDPTEKNITEILNMFLDKDGVDAEQKMLFAQRKLEYLEDFGSNLQLVQEAHEQYQKLVKQHKDGLKKKEIKSETTGPSSKSKEAKQPPPSSQGNYGNYNAPYGPPSNQPSYPPYSGNQQGPNYYPPQYGQGDQYQYQNWQYPPQGGYGGYNQWGGGYGGGGYGY</sequence>
<keyword evidence="6" id="KW-0539">Nucleus</keyword>
<dbReference type="RefSeq" id="XP_028135480.1">
    <property type="nucleotide sequence ID" value="XM_028279679.1"/>
</dbReference>
<dbReference type="FunFam" id="1.25.40.10:FF:000091">
    <property type="entry name" value="Pre-mRNA-processing factor 39"/>
    <property type="match status" value="1"/>
</dbReference>
<organism evidence="11">
    <name type="scientific">Diabrotica virgifera virgifera</name>
    <name type="common">western corn rootworm</name>
    <dbReference type="NCBI Taxonomy" id="50390"/>
    <lineage>
        <taxon>Eukaryota</taxon>
        <taxon>Metazoa</taxon>
        <taxon>Ecdysozoa</taxon>
        <taxon>Arthropoda</taxon>
        <taxon>Hexapoda</taxon>
        <taxon>Insecta</taxon>
        <taxon>Pterygota</taxon>
        <taxon>Neoptera</taxon>
        <taxon>Endopterygota</taxon>
        <taxon>Coleoptera</taxon>
        <taxon>Polyphaga</taxon>
        <taxon>Cucujiformia</taxon>
        <taxon>Chrysomeloidea</taxon>
        <taxon>Chrysomelidae</taxon>
        <taxon>Galerucinae</taxon>
        <taxon>Diabroticina</taxon>
        <taxon>Diabroticites</taxon>
        <taxon>Diabrotica</taxon>
    </lineage>
</organism>
<dbReference type="PANTHER" id="PTHR17204:SF5">
    <property type="entry name" value="PRE-MRNA-PROCESSING FACTOR 39"/>
    <property type="match status" value="1"/>
</dbReference>
<feature type="region of interest" description="Disordered" evidence="10">
    <location>
        <begin position="108"/>
        <end position="549"/>
    </location>
</feature>
<keyword evidence="5" id="KW-0508">mRNA splicing</keyword>
<feature type="compositionally biased region" description="Low complexity" evidence="10">
    <location>
        <begin position="751"/>
        <end position="760"/>
    </location>
</feature>
<dbReference type="InterPro" id="IPR003107">
    <property type="entry name" value="HAT"/>
</dbReference>
<feature type="region of interest" description="Disordered" evidence="10">
    <location>
        <begin position="747"/>
        <end position="771"/>
    </location>
</feature>